<feature type="region of interest" description="Disordered" evidence="1">
    <location>
        <begin position="57"/>
        <end position="139"/>
    </location>
</feature>
<keyword evidence="2" id="KW-0472">Membrane</keyword>
<dbReference type="Proteomes" id="UP000661918">
    <property type="component" value="Unassembled WGS sequence"/>
</dbReference>
<comment type="caution">
    <text evidence="3">The sequence shown here is derived from an EMBL/GenBank/DDBJ whole genome shotgun (WGS) entry which is preliminary data.</text>
</comment>
<keyword evidence="2" id="KW-0812">Transmembrane</keyword>
<evidence type="ECO:0000256" key="2">
    <source>
        <dbReference type="SAM" id="Phobius"/>
    </source>
</evidence>
<feature type="compositionally biased region" description="Low complexity" evidence="1">
    <location>
        <begin position="86"/>
        <end position="95"/>
    </location>
</feature>
<evidence type="ECO:0000313" key="4">
    <source>
        <dbReference type="Proteomes" id="UP000661918"/>
    </source>
</evidence>
<evidence type="ECO:0008006" key="5">
    <source>
        <dbReference type="Google" id="ProtNLM"/>
    </source>
</evidence>
<sequence length="441" mass="42791">MTRAPEKATQPEQTVQKAPTKVSAVALSREMKLLLLLLVMVALIGAWYLWTSSRDAEELAGPQPDGAASAPASSGPRPTPAPVPQTVPVAPAGTPSDASAPSPALTVEANGPVEVETIPPFPTAPEETAPPAAPSGINPQAVVATAPSANPFRPLNLDEQPGSAAAPAPTIAPVPTASAPVSVPRPAAPVALSPVNTAGTGPLALSPIPGASGSVSVASGPVSGAPIADSPISGGALPIPVIPGGDGSAALPSPANPMAATPAVPAPAPAPVVVPPPKPIVPPVTGVRVPQVTRVPAAGTPAPSPAGATPAPSAPTVGTTAPGNPSAGLGAAGDAPTSLPTPGTPQVITQLGLGGQAAGSPDASAPAANPLEQYLQAHDLAFDAAVLGPVNTAIFRSKDGFVVVAVGQTLPDSQVTVKEVSTNSAVLALGNDLKTLALDKR</sequence>
<keyword evidence="2" id="KW-1133">Transmembrane helix</keyword>
<name>A0ABQ2GT04_9DEIO</name>
<feature type="transmembrane region" description="Helical" evidence="2">
    <location>
        <begin position="33"/>
        <end position="50"/>
    </location>
</feature>
<accession>A0ABQ2GT04</accession>
<evidence type="ECO:0000256" key="1">
    <source>
        <dbReference type="SAM" id="MobiDB-lite"/>
    </source>
</evidence>
<gene>
    <name evidence="3" type="ORF">GCM10010841_18920</name>
</gene>
<organism evidence="3 4">
    <name type="scientific">Deinococcus aerophilus</name>
    <dbReference type="NCBI Taxonomy" id="522488"/>
    <lineage>
        <taxon>Bacteria</taxon>
        <taxon>Thermotogati</taxon>
        <taxon>Deinococcota</taxon>
        <taxon>Deinococci</taxon>
        <taxon>Deinococcales</taxon>
        <taxon>Deinococcaceae</taxon>
        <taxon>Deinococcus</taxon>
    </lineage>
</organism>
<protein>
    <recommendedName>
        <fullName evidence="5">Competence protein</fullName>
    </recommendedName>
</protein>
<feature type="region of interest" description="Disordered" evidence="1">
    <location>
        <begin position="295"/>
        <end position="345"/>
    </location>
</feature>
<keyword evidence="4" id="KW-1185">Reference proteome</keyword>
<reference evidence="4" key="1">
    <citation type="journal article" date="2019" name="Int. J. Syst. Evol. Microbiol.">
        <title>The Global Catalogue of Microorganisms (GCM) 10K type strain sequencing project: providing services to taxonomists for standard genome sequencing and annotation.</title>
        <authorList>
            <consortium name="The Broad Institute Genomics Platform"/>
            <consortium name="The Broad Institute Genome Sequencing Center for Infectious Disease"/>
            <person name="Wu L."/>
            <person name="Ma J."/>
        </authorList>
    </citation>
    <scope>NUCLEOTIDE SEQUENCE [LARGE SCALE GENOMIC DNA]</scope>
    <source>
        <strain evidence="4">JCM 15443</strain>
    </source>
</reference>
<evidence type="ECO:0000313" key="3">
    <source>
        <dbReference type="EMBL" id="GGM10710.1"/>
    </source>
</evidence>
<feature type="compositionally biased region" description="Low complexity" evidence="1">
    <location>
        <begin position="60"/>
        <end position="76"/>
    </location>
</feature>
<dbReference type="EMBL" id="BMOM01000013">
    <property type="protein sequence ID" value="GGM10710.1"/>
    <property type="molecule type" value="Genomic_DNA"/>
</dbReference>
<dbReference type="RefSeq" id="WP_188903797.1">
    <property type="nucleotide sequence ID" value="NZ_BMOM01000013.1"/>
</dbReference>
<proteinExistence type="predicted"/>
<feature type="compositionally biased region" description="Low complexity" evidence="1">
    <location>
        <begin position="295"/>
        <end position="323"/>
    </location>
</feature>